<proteinExistence type="predicted"/>
<name>A0ABR2S3E8_9ROSI</name>
<evidence type="ECO:0000313" key="2">
    <source>
        <dbReference type="Proteomes" id="UP001396334"/>
    </source>
</evidence>
<protein>
    <submittedName>
        <fullName evidence="1">Uncharacterized protein</fullName>
    </submittedName>
</protein>
<comment type="caution">
    <text evidence="1">The sequence shown here is derived from an EMBL/GenBank/DDBJ whole genome shotgun (WGS) entry which is preliminary data.</text>
</comment>
<dbReference type="Gene3D" id="3.40.50.2000">
    <property type="entry name" value="Glycogen Phosphorylase B"/>
    <property type="match status" value="1"/>
</dbReference>
<reference evidence="1 2" key="1">
    <citation type="journal article" date="2024" name="G3 (Bethesda)">
        <title>Genome assembly of Hibiscus sabdariffa L. provides insights into metabolisms of medicinal natural products.</title>
        <authorList>
            <person name="Kim T."/>
        </authorList>
    </citation>
    <scope>NUCLEOTIDE SEQUENCE [LARGE SCALE GENOMIC DNA]</scope>
    <source>
        <strain evidence="1">TK-2024</strain>
        <tissue evidence="1">Old leaves</tissue>
    </source>
</reference>
<dbReference type="Proteomes" id="UP001396334">
    <property type="component" value="Unassembled WGS sequence"/>
</dbReference>
<accession>A0ABR2S3E8</accession>
<dbReference type="PANTHER" id="PTHR48045">
    <property type="entry name" value="UDP-GLYCOSYLTRANSFERASE 72B1"/>
    <property type="match status" value="1"/>
</dbReference>
<gene>
    <name evidence="1" type="ORF">V6N11_054273</name>
</gene>
<organism evidence="1 2">
    <name type="scientific">Hibiscus sabdariffa</name>
    <name type="common">roselle</name>
    <dbReference type="NCBI Taxonomy" id="183260"/>
    <lineage>
        <taxon>Eukaryota</taxon>
        <taxon>Viridiplantae</taxon>
        <taxon>Streptophyta</taxon>
        <taxon>Embryophyta</taxon>
        <taxon>Tracheophyta</taxon>
        <taxon>Spermatophyta</taxon>
        <taxon>Magnoliopsida</taxon>
        <taxon>eudicotyledons</taxon>
        <taxon>Gunneridae</taxon>
        <taxon>Pentapetalae</taxon>
        <taxon>rosids</taxon>
        <taxon>malvids</taxon>
        <taxon>Malvales</taxon>
        <taxon>Malvaceae</taxon>
        <taxon>Malvoideae</taxon>
        <taxon>Hibiscus</taxon>
    </lineage>
</organism>
<sequence length="93" mass="10694">MLAFPLFLDQDSNSRQIVEDWGNGWRVKAMKPVTKEEIAELVQRFMDGESNEGKKIRRAAKQIQEKCRVAISEGGSLRLTSMHLLIPFHHGRM</sequence>
<dbReference type="PANTHER" id="PTHR48045:SF22">
    <property type="entry name" value="UDP-GLUCURONOSYL_UDP-GLUCOSYLTRANSFERASE"/>
    <property type="match status" value="1"/>
</dbReference>
<evidence type="ECO:0000313" key="1">
    <source>
        <dbReference type="EMBL" id="KAK9019765.1"/>
    </source>
</evidence>
<dbReference type="SUPFAM" id="SSF53756">
    <property type="entry name" value="UDP-Glycosyltransferase/glycogen phosphorylase"/>
    <property type="match status" value="1"/>
</dbReference>
<dbReference type="EMBL" id="JBBPBN010000017">
    <property type="protein sequence ID" value="KAK9019765.1"/>
    <property type="molecule type" value="Genomic_DNA"/>
</dbReference>
<keyword evidence="2" id="KW-1185">Reference proteome</keyword>